<reference evidence="1" key="1">
    <citation type="submission" date="2020-11" db="EMBL/GenBank/DDBJ databases">
        <title>Adaptations for nitrogen fixation in a non-lichenized fungal sporocarp promotes dispersal by wood-feeding termites.</title>
        <authorList>
            <consortium name="DOE Joint Genome Institute"/>
            <person name="Koch R.A."/>
            <person name="Yoon G."/>
            <person name="Arayal U."/>
            <person name="Lail K."/>
            <person name="Amirebrahimi M."/>
            <person name="Labutti K."/>
            <person name="Lipzen A."/>
            <person name="Riley R."/>
            <person name="Barry K."/>
            <person name="Henrissat B."/>
            <person name="Grigoriev I.V."/>
            <person name="Herr J.R."/>
            <person name="Aime M.C."/>
        </authorList>
    </citation>
    <scope>NUCLEOTIDE SEQUENCE</scope>
    <source>
        <strain evidence="1">MCA 3950</strain>
    </source>
</reference>
<organism evidence="1 2">
    <name type="scientific">Guyanagaster necrorhizus</name>
    <dbReference type="NCBI Taxonomy" id="856835"/>
    <lineage>
        <taxon>Eukaryota</taxon>
        <taxon>Fungi</taxon>
        <taxon>Dikarya</taxon>
        <taxon>Basidiomycota</taxon>
        <taxon>Agaricomycotina</taxon>
        <taxon>Agaricomycetes</taxon>
        <taxon>Agaricomycetidae</taxon>
        <taxon>Agaricales</taxon>
        <taxon>Marasmiineae</taxon>
        <taxon>Physalacriaceae</taxon>
        <taxon>Guyanagaster</taxon>
    </lineage>
</organism>
<accession>A0A9P7VK91</accession>
<protein>
    <submittedName>
        <fullName evidence="1">Uncharacterized protein</fullName>
    </submittedName>
</protein>
<dbReference type="RefSeq" id="XP_043035672.1">
    <property type="nucleotide sequence ID" value="XM_043179498.1"/>
</dbReference>
<gene>
    <name evidence="1" type="ORF">BT62DRAFT_1079495</name>
</gene>
<evidence type="ECO:0000313" key="2">
    <source>
        <dbReference type="Proteomes" id="UP000812287"/>
    </source>
</evidence>
<dbReference type="AlphaFoldDB" id="A0A9P7VK91"/>
<dbReference type="Proteomes" id="UP000812287">
    <property type="component" value="Unassembled WGS sequence"/>
</dbReference>
<dbReference type="EMBL" id="MU250553">
    <property type="protein sequence ID" value="KAG7442172.1"/>
    <property type="molecule type" value="Genomic_DNA"/>
</dbReference>
<sequence>MSAFNSVISCAAEWPTEIQHLSISFARGARKILVSSPEQLTEPPSEVLDILDLVLSTVGAPRALSCASTDNATQSTIAFWSLLIRSLAFVCYDKSYAMEDVAFVRPRLSHWRTKVRSTRPSGLQNDQMNNSRKNTSLKLPTTTHHPPMVAQAMNAWRLQRIRCQPSHPTFPLMPTFSLLGDTCLLDTIHTVKRNVWTFNIFSPMEAYHFVTVLLRLRRYGDTTLKNMVEKALKADDFQQKS</sequence>
<name>A0A9P7VK91_9AGAR</name>
<dbReference type="OrthoDB" id="3049936at2759"/>
<proteinExistence type="predicted"/>
<evidence type="ECO:0000313" key="1">
    <source>
        <dbReference type="EMBL" id="KAG7442172.1"/>
    </source>
</evidence>
<dbReference type="GeneID" id="66101792"/>
<keyword evidence="2" id="KW-1185">Reference proteome</keyword>
<comment type="caution">
    <text evidence="1">The sequence shown here is derived from an EMBL/GenBank/DDBJ whole genome shotgun (WGS) entry which is preliminary data.</text>
</comment>